<comment type="caution">
    <text evidence="1">The sequence shown here is derived from an EMBL/GenBank/DDBJ whole genome shotgun (WGS) entry which is preliminary data.</text>
</comment>
<evidence type="ECO:0000313" key="1">
    <source>
        <dbReference type="EMBL" id="TEB28577.1"/>
    </source>
</evidence>
<dbReference type="AlphaFoldDB" id="A0A4Y7T341"/>
<gene>
    <name evidence="1" type="ORF">FA13DRAFT_772997</name>
</gene>
<protein>
    <submittedName>
        <fullName evidence="1">Uncharacterized protein</fullName>
    </submittedName>
</protein>
<dbReference type="EMBL" id="QPFP01000031">
    <property type="protein sequence ID" value="TEB28577.1"/>
    <property type="molecule type" value="Genomic_DNA"/>
</dbReference>
<proteinExistence type="predicted"/>
<accession>A0A4Y7T341</accession>
<keyword evidence="2" id="KW-1185">Reference proteome</keyword>
<sequence length="81" mass="8775">MRHRSPAFTLYPLPPYPPTALLWKSLVAHATADHDTGTGGVLGDATEKIDWAFQSPVPITFAAEFDVVVLGIRRSVCGWPG</sequence>
<name>A0A4Y7T341_COPMI</name>
<organism evidence="1 2">
    <name type="scientific">Coprinellus micaceus</name>
    <name type="common">Glistening ink-cap mushroom</name>
    <name type="synonym">Coprinus micaceus</name>
    <dbReference type="NCBI Taxonomy" id="71717"/>
    <lineage>
        <taxon>Eukaryota</taxon>
        <taxon>Fungi</taxon>
        <taxon>Dikarya</taxon>
        <taxon>Basidiomycota</taxon>
        <taxon>Agaricomycotina</taxon>
        <taxon>Agaricomycetes</taxon>
        <taxon>Agaricomycetidae</taxon>
        <taxon>Agaricales</taxon>
        <taxon>Agaricineae</taxon>
        <taxon>Psathyrellaceae</taxon>
        <taxon>Coprinellus</taxon>
    </lineage>
</organism>
<reference evidence="1 2" key="1">
    <citation type="journal article" date="2019" name="Nat. Ecol. Evol.">
        <title>Megaphylogeny resolves global patterns of mushroom evolution.</title>
        <authorList>
            <person name="Varga T."/>
            <person name="Krizsan K."/>
            <person name="Foldi C."/>
            <person name="Dima B."/>
            <person name="Sanchez-Garcia M."/>
            <person name="Sanchez-Ramirez S."/>
            <person name="Szollosi G.J."/>
            <person name="Szarkandi J.G."/>
            <person name="Papp V."/>
            <person name="Albert L."/>
            <person name="Andreopoulos W."/>
            <person name="Angelini C."/>
            <person name="Antonin V."/>
            <person name="Barry K.W."/>
            <person name="Bougher N.L."/>
            <person name="Buchanan P."/>
            <person name="Buyck B."/>
            <person name="Bense V."/>
            <person name="Catcheside P."/>
            <person name="Chovatia M."/>
            <person name="Cooper J."/>
            <person name="Damon W."/>
            <person name="Desjardin D."/>
            <person name="Finy P."/>
            <person name="Geml J."/>
            <person name="Haridas S."/>
            <person name="Hughes K."/>
            <person name="Justo A."/>
            <person name="Karasinski D."/>
            <person name="Kautmanova I."/>
            <person name="Kiss B."/>
            <person name="Kocsube S."/>
            <person name="Kotiranta H."/>
            <person name="LaButti K.M."/>
            <person name="Lechner B.E."/>
            <person name="Liimatainen K."/>
            <person name="Lipzen A."/>
            <person name="Lukacs Z."/>
            <person name="Mihaltcheva S."/>
            <person name="Morgado L.N."/>
            <person name="Niskanen T."/>
            <person name="Noordeloos M.E."/>
            <person name="Ohm R.A."/>
            <person name="Ortiz-Santana B."/>
            <person name="Ovrebo C."/>
            <person name="Racz N."/>
            <person name="Riley R."/>
            <person name="Savchenko A."/>
            <person name="Shiryaev A."/>
            <person name="Soop K."/>
            <person name="Spirin V."/>
            <person name="Szebenyi C."/>
            <person name="Tomsovsky M."/>
            <person name="Tulloss R.E."/>
            <person name="Uehling J."/>
            <person name="Grigoriev I.V."/>
            <person name="Vagvolgyi C."/>
            <person name="Papp T."/>
            <person name="Martin F.M."/>
            <person name="Miettinen O."/>
            <person name="Hibbett D.S."/>
            <person name="Nagy L.G."/>
        </authorList>
    </citation>
    <scope>NUCLEOTIDE SEQUENCE [LARGE SCALE GENOMIC DNA]</scope>
    <source>
        <strain evidence="1 2">FP101781</strain>
    </source>
</reference>
<evidence type="ECO:0000313" key="2">
    <source>
        <dbReference type="Proteomes" id="UP000298030"/>
    </source>
</evidence>
<dbReference type="Proteomes" id="UP000298030">
    <property type="component" value="Unassembled WGS sequence"/>
</dbReference>